<accession>A0A931BRE7</accession>
<dbReference type="Proteomes" id="UP000599312">
    <property type="component" value="Unassembled WGS sequence"/>
</dbReference>
<evidence type="ECO:0000313" key="1">
    <source>
        <dbReference type="EMBL" id="MBF9235541.1"/>
    </source>
</evidence>
<evidence type="ECO:0000313" key="2">
    <source>
        <dbReference type="Proteomes" id="UP000599312"/>
    </source>
</evidence>
<reference evidence="1" key="1">
    <citation type="submission" date="2020-11" db="EMBL/GenBank/DDBJ databases">
        <authorList>
            <person name="Kim M.K."/>
        </authorList>
    </citation>
    <scope>NUCLEOTIDE SEQUENCE</scope>
    <source>
        <strain evidence="1">BT350</strain>
    </source>
</reference>
<keyword evidence="2" id="KW-1185">Reference proteome</keyword>
<proteinExistence type="predicted"/>
<dbReference type="AlphaFoldDB" id="A0A931BRE7"/>
<name>A0A931BRE7_9HYPH</name>
<dbReference type="RefSeq" id="WP_196273530.1">
    <property type="nucleotide sequence ID" value="NZ_JADQDO010000015.1"/>
</dbReference>
<protein>
    <submittedName>
        <fullName evidence="1">Uncharacterized protein</fullName>
    </submittedName>
</protein>
<sequence length="81" mass="8794">MPRWVVILLLVAAGLLGILLLALAAGLALVLIPVAVAITIVGRWRFRRESRKGFGGNPSIIEVDYHTVDPAQKSEGQGRHR</sequence>
<comment type="caution">
    <text evidence="1">The sequence shown here is derived from an EMBL/GenBank/DDBJ whole genome shotgun (WGS) entry which is preliminary data.</text>
</comment>
<organism evidence="1 2">
    <name type="scientific">Microvirga alba</name>
    <dbReference type="NCBI Taxonomy" id="2791025"/>
    <lineage>
        <taxon>Bacteria</taxon>
        <taxon>Pseudomonadati</taxon>
        <taxon>Pseudomonadota</taxon>
        <taxon>Alphaproteobacteria</taxon>
        <taxon>Hyphomicrobiales</taxon>
        <taxon>Methylobacteriaceae</taxon>
        <taxon>Microvirga</taxon>
    </lineage>
</organism>
<gene>
    <name evidence="1" type="ORF">I2H38_19445</name>
</gene>
<dbReference type="EMBL" id="JADQDO010000015">
    <property type="protein sequence ID" value="MBF9235541.1"/>
    <property type="molecule type" value="Genomic_DNA"/>
</dbReference>